<dbReference type="OrthoDB" id="274767at2759"/>
<accession>S9UIG8</accession>
<evidence type="ECO:0000313" key="2">
    <source>
        <dbReference type="EMBL" id="CAD2222514.1"/>
    </source>
</evidence>
<proteinExistence type="predicted"/>
<evidence type="ECO:0000256" key="1">
    <source>
        <dbReference type="SAM" id="MobiDB-lite"/>
    </source>
</evidence>
<protein>
    <submittedName>
        <fullName evidence="2">Uncharacterized protein</fullName>
    </submittedName>
</protein>
<sequence>MIRACLLFCAPRITAFNPWKRRPGGLNLYGRPQMVSPSHFRKGYKKANPDDPTALLKPSHVILKRCRVCKRTKFIKFSEKDHFHTCCEGQPMKVYTNMRDVMNAERRLVDLTRQWDVENDRPRSNPHRPRPKGRSKLSK</sequence>
<organism evidence="2 3">
    <name type="scientific">Angomonas deanei</name>
    <dbReference type="NCBI Taxonomy" id="59799"/>
    <lineage>
        <taxon>Eukaryota</taxon>
        <taxon>Discoba</taxon>
        <taxon>Euglenozoa</taxon>
        <taxon>Kinetoplastea</taxon>
        <taxon>Metakinetoplastina</taxon>
        <taxon>Trypanosomatida</taxon>
        <taxon>Trypanosomatidae</taxon>
        <taxon>Strigomonadinae</taxon>
        <taxon>Angomonas</taxon>
    </lineage>
</organism>
<reference evidence="2 3" key="1">
    <citation type="submission" date="2020-08" db="EMBL/GenBank/DDBJ databases">
        <authorList>
            <person name="Newling K."/>
            <person name="Davey J."/>
            <person name="Forrester S."/>
        </authorList>
    </citation>
    <scope>NUCLEOTIDE SEQUENCE [LARGE SCALE GENOMIC DNA]</scope>
    <source>
        <strain evidence="3">Crithidia deanei Carvalho (ATCC PRA-265)</strain>
    </source>
</reference>
<gene>
    <name evidence="2" type="ORF">ADEAN_001005800</name>
</gene>
<feature type="region of interest" description="Disordered" evidence="1">
    <location>
        <begin position="116"/>
        <end position="139"/>
    </location>
</feature>
<evidence type="ECO:0000313" key="3">
    <source>
        <dbReference type="Proteomes" id="UP000515908"/>
    </source>
</evidence>
<dbReference type="Proteomes" id="UP000515908">
    <property type="component" value="Chromosome 26"/>
</dbReference>
<dbReference type="VEuPathDB" id="TriTrypDB:ADEAN_001005800"/>
<dbReference type="EMBL" id="LR877170">
    <property type="protein sequence ID" value="CAD2222514.1"/>
    <property type="molecule type" value="Genomic_DNA"/>
</dbReference>
<keyword evidence="3" id="KW-1185">Reference proteome</keyword>
<dbReference type="AlphaFoldDB" id="S9UIG8"/>
<feature type="compositionally biased region" description="Basic residues" evidence="1">
    <location>
        <begin position="124"/>
        <end position="139"/>
    </location>
</feature>
<name>S9UIG8_9TRYP</name>